<comment type="caution">
    <text evidence="5">The sequence shown here is derived from an EMBL/GenBank/DDBJ whole genome shotgun (WGS) entry which is preliminary data.</text>
</comment>
<dbReference type="FunFam" id="3.30.70.270:FF:000001">
    <property type="entry name" value="Diguanylate cyclase domain protein"/>
    <property type="match status" value="1"/>
</dbReference>
<dbReference type="PROSITE" id="PS50887">
    <property type="entry name" value="GGDEF"/>
    <property type="match status" value="1"/>
</dbReference>
<dbReference type="GO" id="GO:0043709">
    <property type="term" value="P:cell adhesion involved in single-species biofilm formation"/>
    <property type="evidence" value="ECO:0007669"/>
    <property type="project" value="TreeGrafter"/>
</dbReference>
<dbReference type="SMART" id="SM00267">
    <property type="entry name" value="GGDEF"/>
    <property type="match status" value="1"/>
</dbReference>
<accession>A0A2U2DXU4</accession>
<dbReference type="CDD" id="cd01949">
    <property type="entry name" value="GGDEF"/>
    <property type="match status" value="1"/>
</dbReference>
<dbReference type="AlphaFoldDB" id="A0A2U2DXU4"/>
<proteinExistence type="predicted"/>
<dbReference type="PANTHER" id="PTHR45138">
    <property type="entry name" value="REGULATORY COMPONENTS OF SENSORY TRANSDUCTION SYSTEM"/>
    <property type="match status" value="1"/>
</dbReference>
<protein>
    <recommendedName>
        <fullName evidence="1">diguanylate cyclase</fullName>
        <ecNumber evidence="1">2.7.7.65</ecNumber>
    </recommendedName>
</protein>
<dbReference type="InterPro" id="IPR043128">
    <property type="entry name" value="Rev_trsase/Diguanyl_cyclase"/>
</dbReference>
<keyword evidence="6" id="KW-1185">Reference proteome</keyword>
<dbReference type="NCBIfam" id="TIGR00254">
    <property type="entry name" value="GGDEF"/>
    <property type="match status" value="1"/>
</dbReference>
<dbReference type="Proteomes" id="UP000245252">
    <property type="component" value="Unassembled WGS sequence"/>
</dbReference>
<feature type="compositionally biased region" description="Polar residues" evidence="3">
    <location>
        <begin position="1"/>
        <end position="14"/>
    </location>
</feature>
<evidence type="ECO:0000313" key="6">
    <source>
        <dbReference type="Proteomes" id="UP000245252"/>
    </source>
</evidence>
<dbReference type="EMBL" id="QFBC01000001">
    <property type="protein sequence ID" value="PWE58116.1"/>
    <property type="molecule type" value="Genomic_DNA"/>
</dbReference>
<evidence type="ECO:0000259" key="4">
    <source>
        <dbReference type="PROSITE" id="PS50887"/>
    </source>
</evidence>
<dbReference type="GO" id="GO:0005886">
    <property type="term" value="C:plasma membrane"/>
    <property type="evidence" value="ECO:0007669"/>
    <property type="project" value="TreeGrafter"/>
</dbReference>
<organism evidence="5 6">
    <name type="scientific">Metarhizobium album</name>
    <dbReference type="NCBI Taxonomy" id="2182425"/>
    <lineage>
        <taxon>Bacteria</taxon>
        <taxon>Pseudomonadati</taxon>
        <taxon>Pseudomonadota</taxon>
        <taxon>Alphaproteobacteria</taxon>
        <taxon>Hyphomicrobiales</taxon>
        <taxon>Rhizobiaceae</taxon>
        <taxon>Metarhizobium</taxon>
    </lineage>
</organism>
<comment type="catalytic activity">
    <reaction evidence="2">
        <text>2 GTP = 3',3'-c-di-GMP + 2 diphosphate</text>
        <dbReference type="Rhea" id="RHEA:24898"/>
        <dbReference type="ChEBI" id="CHEBI:33019"/>
        <dbReference type="ChEBI" id="CHEBI:37565"/>
        <dbReference type="ChEBI" id="CHEBI:58805"/>
        <dbReference type="EC" id="2.7.7.65"/>
    </reaction>
</comment>
<dbReference type="Gene3D" id="3.30.70.270">
    <property type="match status" value="1"/>
</dbReference>
<dbReference type="InterPro" id="IPR050469">
    <property type="entry name" value="Diguanylate_Cyclase"/>
</dbReference>
<dbReference type="InterPro" id="IPR000160">
    <property type="entry name" value="GGDEF_dom"/>
</dbReference>
<evidence type="ECO:0000256" key="2">
    <source>
        <dbReference type="ARBA" id="ARBA00034247"/>
    </source>
</evidence>
<feature type="domain" description="GGDEF" evidence="4">
    <location>
        <begin position="195"/>
        <end position="324"/>
    </location>
</feature>
<dbReference type="RefSeq" id="WP_109456632.1">
    <property type="nucleotide sequence ID" value="NZ_QFBC01000001.1"/>
</dbReference>
<dbReference type="EC" id="2.7.7.65" evidence="1"/>
<evidence type="ECO:0000313" key="5">
    <source>
        <dbReference type="EMBL" id="PWE58116.1"/>
    </source>
</evidence>
<dbReference type="OrthoDB" id="9812260at2"/>
<name>A0A2U2DXU4_9HYPH</name>
<dbReference type="SUPFAM" id="SSF55073">
    <property type="entry name" value="Nucleotide cyclase"/>
    <property type="match status" value="1"/>
</dbReference>
<evidence type="ECO:0000256" key="1">
    <source>
        <dbReference type="ARBA" id="ARBA00012528"/>
    </source>
</evidence>
<feature type="region of interest" description="Disordered" evidence="3">
    <location>
        <begin position="1"/>
        <end position="30"/>
    </location>
</feature>
<reference evidence="5 6" key="1">
    <citation type="submission" date="2018-05" db="EMBL/GenBank/DDBJ databases">
        <title>The draft genome of strain NS-104.</title>
        <authorList>
            <person name="Hang P."/>
            <person name="Jiang J."/>
        </authorList>
    </citation>
    <scope>NUCLEOTIDE SEQUENCE [LARGE SCALE GENOMIC DNA]</scope>
    <source>
        <strain evidence="5 6">NS-104</strain>
    </source>
</reference>
<evidence type="ECO:0000256" key="3">
    <source>
        <dbReference type="SAM" id="MobiDB-lite"/>
    </source>
</evidence>
<dbReference type="PANTHER" id="PTHR45138:SF9">
    <property type="entry name" value="DIGUANYLATE CYCLASE DGCM-RELATED"/>
    <property type="match status" value="1"/>
</dbReference>
<dbReference type="Pfam" id="PF00990">
    <property type="entry name" value="GGDEF"/>
    <property type="match status" value="1"/>
</dbReference>
<dbReference type="InterPro" id="IPR029787">
    <property type="entry name" value="Nucleotide_cyclase"/>
</dbReference>
<dbReference type="GO" id="GO:0052621">
    <property type="term" value="F:diguanylate cyclase activity"/>
    <property type="evidence" value="ECO:0007669"/>
    <property type="project" value="UniProtKB-EC"/>
</dbReference>
<gene>
    <name evidence="5" type="ORF">DEM27_02715</name>
</gene>
<dbReference type="GO" id="GO:1902201">
    <property type="term" value="P:negative regulation of bacterial-type flagellum-dependent cell motility"/>
    <property type="evidence" value="ECO:0007669"/>
    <property type="project" value="TreeGrafter"/>
</dbReference>
<sequence>MSKASSIIAASTYPTKRREPETPETAGSHSAFPDALLAGFAASGAAIALFDPADRLVFTSEGMRRIYNIQPGCASFDDIMRHCHATRTGPRFSVDIETWLSNARQKRRSAPYRSFEIDMVDGSWFWSSETTYDGGWVLLFVTDITPLKTNESLLRLARDLAQQAADTDALTGLLNRRHVMSVFSYKTLEAGERGTAFSVALIDLDHFKTINDRFGHAAGDKVLCHFAELAKQKIRDTDTLARIGGEEFMLLMPGVRLQRAVDIVERIREAVSRSAPVAGIDLSYTLSAGIAECIGECPEELFQRADKALYRAKQAGRNRTEAAR</sequence>